<gene>
    <name evidence="1" type="ORF">DFH07DRAFT_188834</name>
</gene>
<accession>A0AAD7KFC6</accession>
<comment type="caution">
    <text evidence="1">The sequence shown here is derived from an EMBL/GenBank/DDBJ whole genome shotgun (WGS) entry which is preliminary data.</text>
</comment>
<evidence type="ECO:0000313" key="1">
    <source>
        <dbReference type="EMBL" id="KAJ7783504.1"/>
    </source>
</evidence>
<organism evidence="1 2">
    <name type="scientific">Mycena maculata</name>
    <dbReference type="NCBI Taxonomy" id="230809"/>
    <lineage>
        <taxon>Eukaryota</taxon>
        <taxon>Fungi</taxon>
        <taxon>Dikarya</taxon>
        <taxon>Basidiomycota</taxon>
        <taxon>Agaricomycotina</taxon>
        <taxon>Agaricomycetes</taxon>
        <taxon>Agaricomycetidae</taxon>
        <taxon>Agaricales</taxon>
        <taxon>Marasmiineae</taxon>
        <taxon>Mycenaceae</taxon>
        <taxon>Mycena</taxon>
    </lineage>
</organism>
<dbReference type="EMBL" id="JARJLG010000002">
    <property type="protein sequence ID" value="KAJ7783504.1"/>
    <property type="molecule type" value="Genomic_DNA"/>
</dbReference>
<dbReference type="AlphaFoldDB" id="A0AAD7KFC6"/>
<protein>
    <submittedName>
        <fullName evidence="1">Uncharacterized protein</fullName>
    </submittedName>
</protein>
<keyword evidence="2" id="KW-1185">Reference proteome</keyword>
<sequence>MGEFPSLINCTRLSIVVSDPEAEEVEDPALENVESMIFALGKSLGKWKHLRHFQFGCTFSGLWDEHTVFESPSMELVYDSRPPMRGDTPLDFKVFCDEQLDYIDLDEEEFLQAVRDLEVHDTCTMQLWGKLHESEMALKVGHLAKACPTLESISFSMRAPGFDAVWIFARIHRCGIGAFIEIRLVVWNGFSEICLGAATPIIRLLVWTPSSRSTRVDTLFCRKVNIILAFVCRYRHK</sequence>
<proteinExistence type="predicted"/>
<reference evidence="1" key="1">
    <citation type="submission" date="2023-03" db="EMBL/GenBank/DDBJ databases">
        <title>Massive genome expansion in bonnet fungi (Mycena s.s.) driven by repeated elements and novel gene families across ecological guilds.</title>
        <authorList>
            <consortium name="Lawrence Berkeley National Laboratory"/>
            <person name="Harder C.B."/>
            <person name="Miyauchi S."/>
            <person name="Viragh M."/>
            <person name="Kuo A."/>
            <person name="Thoen E."/>
            <person name="Andreopoulos B."/>
            <person name="Lu D."/>
            <person name="Skrede I."/>
            <person name="Drula E."/>
            <person name="Henrissat B."/>
            <person name="Morin E."/>
            <person name="Kohler A."/>
            <person name="Barry K."/>
            <person name="LaButti K."/>
            <person name="Morin E."/>
            <person name="Salamov A."/>
            <person name="Lipzen A."/>
            <person name="Mereny Z."/>
            <person name="Hegedus B."/>
            <person name="Baldrian P."/>
            <person name="Stursova M."/>
            <person name="Weitz H."/>
            <person name="Taylor A."/>
            <person name="Grigoriev I.V."/>
            <person name="Nagy L.G."/>
            <person name="Martin F."/>
            <person name="Kauserud H."/>
        </authorList>
    </citation>
    <scope>NUCLEOTIDE SEQUENCE</scope>
    <source>
        <strain evidence="1">CBHHK188m</strain>
    </source>
</reference>
<evidence type="ECO:0000313" key="2">
    <source>
        <dbReference type="Proteomes" id="UP001215280"/>
    </source>
</evidence>
<dbReference type="Proteomes" id="UP001215280">
    <property type="component" value="Unassembled WGS sequence"/>
</dbReference>
<name>A0AAD7KFC6_9AGAR</name>